<evidence type="ECO:0000256" key="1">
    <source>
        <dbReference type="ARBA" id="ARBA00023015"/>
    </source>
</evidence>
<sequence>MVITTGAATGGPGSGKPWSHQTAKKRAAILTAAVTVFVREGFAAASVDEIAAQAGVGKQTVYNYFGDKQQLFLAAIQRSQQGEADSDSDSGGDPAAPESAAAPGADASPPARLDPAALFPLDRDPYDVLTDLGRHILDAVLDPDRAALHRLTIAELERHPELQRMWRDTASGGIIAALARYLAELGDRGRLAVDEPDLTARQFAVLLAAEGRTRSLHGLHRLDPDERRLIAEQTAALILRASRPNKA</sequence>
<organism evidence="7 8">
    <name type="scientific">Streptomyces mangrovisoli</name>
    <dbReference type="NCBI Taxonomy" id="1428628"/>
    <lineage>
        <taxon>Bacteria</taxon>
        <taxon>Bacillati</taxon>
        <taxon>Actinomycetota</taxon>
        <taxon>Actinomycetes</taxon>
        <taxon>Kitasatosporales</taxon>
        <taxon>Streptomycetaceae</taxon>
        <taxon>Streptomyces</taxon>
    </lineage>
</organism>
<dbReference type="InterPro" id="IPR001647">
    <property type="entry name" value="HTH_TetR"/>
</dbReference>
<dbReference type="AlphaFoldDB" id="A0A1J4NT67"/>
<protein>
    <recommendedName>
        <fullName evidence="6">HTH tetR-type domain-containing protein</fullName>
    </recommendedName>
</protein>
<dbReference type="Pfam" id="PF00440">
    <property type="entry name" value="TetR_N"/>
    <property type="match status" value="1"/>
</dbReference>
<dbReference type="Proteomes" id="UP000034196">
    <property type="component" value="Unassembled WGS sequence"/>
</dbReference>
<evidence type="ECO:0000256" key="4">
    <source>
        <dbReference type="PROSITE-ProRule" id="PRU00335"/>
    </source>
</evidence>
<evidence type="ECO:0000256" key="5">
    <source>
        <dbReference type="SAM" id="MobiDB-lite"/>
    </source>
</evidence>
<proteinExistence type="predicted"/>
<comment type="caution">
    <text evidence="7">The sequence shown here is derived from an EMBL/GenBank/DDBJ whole genome shotgun (WGS) entry which is preliminary data.</text>
</comment>
<feature type="domain" description="HTH tetR-type" evidence="6">
    <location>
        <begin position="23"/>
        <end position="83"/>
    </location>
</feature>
<feature type="region of interest" description="Disordered" evidence="5">
    <location>
        <begin position="77"/>
        <end position="116"/>
    </location>
</feature>
<dbReference type="GO" id="GO:0000976">
    <property type="term" value="F:transcription cis-regulatory region binding"/>
    <property type="evidence" value="ECO:0007669"/>
    <property type="project" value="TreeGrafter"/>
</dbReference>
<dbReference type="InterPro" id="IPR009057">
    <property type="entry name" value="Homeodomain-like_sf"/>
</dbReference>
<dbReference type="PRINTS" id="PR00455">
    <property type="entry name" value="HTHTETR"/>
</dbReference>
<dbReference type="OrthoDB" id="7186128at2"/>
<keyword evidence="2 4" id="KW-0238">DNA-binding</keyword>
<dbReference type="InterPro" id="IPR036271">
    <property type="entry name" value="Tet_transcr_reg_TetR-rel_C_sf"/>
</dbReference>
<dbReference type="PANTHER" id="PTHR30055">
    <property type="entry name" value="HTH-TYPE TRANSCRIPTIONAL REGULATOR RUTR"/>
    <property type="match status" value="1"/>
</dbReference>
<name>A0A1J4NT67_9ACTN</name>
<dbReference type="SUPFAM" id="SSF48498">
    <property type="entry name" value="Tetracyclin repressor-like, C-terminal domain"/>
    <property type="match status" value="1"/>
</dbReference>
<dbReference type="PROSITE" id="PS50977">
    <property type="entry name" value="HTH_TETR_2"/>
    <property type="match status" value="1"/>
</dbReference>
<reference evidence="7" key="1">
    <citation type="submission" date="2016-10" db="EMBL/GenBank/DDBJ databases">
        <title>Genome sequence of Streptomyces mangrovisoli MUSC 149.</title>
        <authorList>
            <person name="Lee L.-H."/>
            <person name="Ser H.-L."/>
        </authorList>
    </citation>
    <scope>NUCLEOTIDE SEQUENCE [LARGE SCALE GENOMIC DNA]</scope>
    <source>
        <strain evidence="7">MUSC 149</strain>
    </source>
</reference>
<keyword evidence="3" id="KW-0804">Transcription</keyword>
<accession>A0A1J4NT67</accession>
<dbReference type="Pfam" id="PF14246">
    <property type="entry name" value="TetR_C_7"/>
    <property type="match status" value="1"/>
</dbReference>
<dbReference type="FunFam" id="1.10.10.60:FF:000141">
    <property type="entry name" value="TetR family transcriptional regulator"/>
    <property type="match status" value="1"/>
</dbReference>
<evidence type="ECO:0000256" key="3">
    <source>
        <dbReference type="ARBA" id="ARBA00023163"/>
    </source>
</evidence>
<feature type="compositionally biased region" description="Low complexity" evidence="5">
    <location>
        <begin position="91"/>
        <end position="111"/>
    </location>
</feature>
<dbReference type="InterPro" id="IPR039536">
    <property type="entry name" value="TetR_C_Proteobacteria"/>
</dbReference>
<dbReference type="GO" id="GO:0045892">
    <property type="term" value="P:negative regulation of DNA-templated transcription"/>
    <property type="evidence" value="ECO:0007669"/>
    <property type="project" value="UniProtKB-ARBA"/>
</dbReference>
<dbReference type="GO" id="GO:0003700">
    <property type="term" value="F:DNA-binding transcription factor activity"/>
    <property type="evidence" value="ECO:0007669"/>
    <property type="project" value="TreeGrafter"/>
</dbReference>
<evidence type="ECO:0000259" key="6">
    <source>
        <dbReference type="PROSITE" id="PS50977"/>
    </source>
</evidence>
<dbReference type="InterPro" id="IPR050109">
    <property type="entry name" value="HTH-type_TetR-like_transc_reg"/>
</dbReference>
<keyword evidence="8" id="KW-1185">Reference proteome</keyword>
<keyword evidence="1" id="KW-0805">Transcription regulation</keyword>
<evidence type="ECO:0000256" key="2">
    <source>
        <dbReference type="ARBA" id="ARBA00023125"/>
    </source>
</evidence>
<feature type="DNA-binding region" description="H-T-H motif" evidence="4">
    <location>
        <begin position="46"/>
        <end position="65"/>
    </location>
</feature>
<feature type="region of interest" description="Disordered" evidence="5">
    <location>
        <begin position="1"/>
        <end position="20"/>
    </location>
</feature>
<gene>
    <name evidence="7" type="ORF">WN71_023725</name>
</gene>
<dbReference type="PANTHER" id="PTHR30055:SF146">
    <property type="entry name" value="HTH-TYPE TRANSCRIPTIONAL DUAL REGULATOR CECR"/>
    <property type="match status" value="1"/>
</dbReference>
<dbReference type="EMBL" id="LAVA02000058">
    <property type="protein sequence ID" value="OIJ65298.1"/>
    <property type="molecule type" value="Genomic_DNA"/>
</dbReference>
<dbReference type="RefSeq" id="WP_046588006.1">
    <property type="nucleotide sequence ID" value="NZ_LAVA02000058.1"/>
</dbReference>
<dbReference type="Gene3D" id="1.10.357.10">
    <property type="entry name" value="Tetracycline Repressor, domain 2"/>
    <property type="match status" value="2"/>
</dbReference>
<evidence type="ECO:0000313" key="7">
    <source>
        <dbReference type="EMBL" id="OIJ65298.1"/>
    </source>
</evidence>
<dbReference type="SUPFAM" id="SSF46689">
    <property type="entry name" value="Homeodomain-like"/>
    <property type="match status" value="1"/>
</dbReference>
<evidence type="ECO:0000313" key="8">
    <source>
        <dbReference type="Proteomes" id="UP000034196"/>
    </source>
</evidence>